<dbReference type="OrthoDB" id="20018at2759"/>
<name>X2ATS8_CAPTE</name>
<sequence length="310" mass="34656">MEAENCSHEEPVECDTESAKGTDEWEVDESIKQNWEKQQAELKNQLILYDVDEWAKLRLSGNNSQGDSRPLKFVGGVDISFVKGDKYNACAAFVVLSYPDLNVVYQDLSMVHLTAPYIPGFLAFREADFLVNKVKKLKRSNPELMPQVIVVDGNGTLHPRGVGLACHLGVELDLPTIGAAKNLYCVDGLKRDEKHFKQCSQWKAFTTGHSSGYDVNSERHSITMATHIATLKKPGDSFPLIGQSEIQLGVALKTCQDAKNPIFVSPGHKISMETSAWVVQLTSKYRVPEPTRQADQLSREYLRKNRKDST</sequence>
<dbReference type="HOGENOM" id="CLU_047631_0_1_1"/>
<keyword evidence="2" id="KW-0963">Cytoplasm</keyword>
<reference evidence="8" key="1">
    <citation type="submission" date="2012-12" db="EMBL/GenBank/DDBJ databases">
        <authorList>
            <person name="Hellsten U."/>
            <person name="Grimwood J."/>
            <person name="Chapman J.A."/>
            <person name="Shapiro H."/>
            <person name="Aerts A."/>
            <person name="Otillar R.P."/>
            <person name="Terry A.Y."/>
            <person name="Boore J.L."/>
            <person name="Simakov O."/>
            <person name="Marletaz F."/>
            <person name="Cho S.-J."/>
            <person name="Edsinger-Gonzales E."/>
            <person name="Havlak P."/>
            <person name="Kuo D.-H."/>
            <person name="Larsson T."/>
            <person name="Lv J."/>
            <person name="Arendt D."/>
            <person name="Savage R."/>
            <person name="Osoegawa K."/>
            <person name="de Jong P."/>
            <person name="Lindberg D.R."/>
            <person name="Seaver E.C."/>
            <person name="Weisblat D.A."/>
            <person name="Putnam N.H."/>
            <person name="Grigoriev I.V."/>
            <person name="Rokhsar D.S."/>
        </authorList>
    </citation>
    <scope>NUCLEOTIDE SEQUENCE</scope>
    <source>
        <strain evidence="8">I ESC-2004</strain>
    </source>
</reference>
<dbReference type="GO" id="GO:0016891">
    <property type="term" value="F:RNA endonuclease activity producing 5'-phosphomonoesters, hydrolytic mechanism"/>
    <property type="evidence" value="ECO:0007669"/>
    <property type="project" value="TreeGrafter"/>
</dbReference>
<evidence type="ECO:0000256" key="4">
    <source>
        <dbReference type="ARBA" id="ARBA00022759"/>
    </source>
</evidence>
<dbReference type="InterPro" id="IPR007581">
    <property type="entry name" value="Endonuclease-V"/>
</dbReference>
<dbReference type="Pfam" id="PF04493">
    <property type="entry name" value="Endonuclease_5"/>
    <property type="match status" value="1"/>
</dbReference>
<protein>
    <recommendedName>
        <fullName evidence="9">Endonuclease V</fullName>
    </recommendedName>
</protein>
<dbReference type="GO" id="GO:0005730">
    <property type="term" value="C:nucleolus"/>
    <property type="evidence" value="ECO:0007669"/>
    <property type="project" value="TreeGrafter"/>
</dbReference>
<evidence type="ECO:0000256" key="5">
    <source>
        <dbReference type="ARBA" id="ARBA00022801"/>
    </source>
</evidence>
<dbReference type="Proteomes" id="UP000014760">
    <property type="component" value="Unassembled WGS sequence"/>
</dbReference>
<organism evidence="7 8">
    <name type="scientific">Capitella teleta</name>
    <name type="common">Polychaete worm</name>
    <dbReference type="NCBI Taxonomy" id="283909"/>
    <lineage>
        <taxon>Eukaryota</taxon>
        <taxon>Metazoa</taxon>
        <taxon>Spiralia</taxon>
        <taxon>Lophotrochozoa</taxon>
        <taxon>Annelida</taxon>
        <taxon>Polychaeta</taxon>
        <taxon>Sedentaria</taxon>
        <taxon>Scolecida</taxon>
        <taxon>Capitellidae</taxon>
        <taxon>Capitella</taxon>
    </lineage>
</organism>
<dbReference type="Gene3D" id="3.30.2170.10">
    <property type="entry name" value="archaeoglobus fulgidus dsm 4304 superfamily"/>
    <property type="match status" value="1"/>
</dbReference>
<dbReference type="PANTHER" id="PTHR28511">
    <property type="entry name" value="ENDONUCLEASE V"/>
    <property type="match status" value="1"/>
</dbReference>
<evidence type="ECO:0000256" key="2">
    <source>
        <dbReference type="ARBA" id="ARBA00022490"/>
    </source>
</evidence>
<proteinExistence type="inferred from homology"/>
<evidence type="ECO:0000313" key="8">
    <source>
        <dbReference type="Proteomes" id="UP000014760"/>
    </source>
</evidence>
<dbReference type="GO" id="GO:0003727">
    <property type="term" value="F:single-stranded RNA binding"/>
    <property type="evidence" value="ECO:0007669"/>
    <property type="project" value="TreeGrafter"/>
</dbReference>
<dbReference type="EMBL" id="AMQN01000165">
    <property type="status" value="NOT_ANNOTATED_CDS"/>
    <property type="molecule type" value="Genomic_DNA"/>
</dbReference>
<dbReference type="OMA" id="NACAHTL"/>
<dbReference type="HAMAP" id="MF_00801">
    <property type="entry name" value="Endonuclease_5"/>
    <property type="match status" value="1"/>
</dbReference>
<evidence type="ECO:0008006" key="9">
    <source>
        <dbReference type="Google" id="ProtNLM"/>
    </source>
</evidence>
<dbReference type="GO" id="GO:0005737">
    <property type="term" value="C:cytoplasm"/>
    <property type="evidence" value="ECO:0007669"/>
    <property type="project" value="UniProtKB-SubCell"/>
</dbReference>
<keyword evidence="5" id="KW-0378">Hydrolase</keyword>
<evidence type="ECO:0000256" key="6">
    <source>
        <dbReference type="SAM" id="MobiDB-lite"/>
    </source>
</evidence>
<dbReference type="EnsemblMetazoa" id="CapteT222948">
    <property type="protein sequence ID" value="CapteP222948"/>
    <property type="gene ID" value="CapteG222948"/>
</dbReference>
<dbReference type="GO" id="GO:0006281">
    <property type="term" value="P:DNA repair"/>
    <property type="evidence" value="ECO:0007669"/>
    <property type="project" value="InterPro"/>
</dbReference>
<keyword evidence="4" id="KW-0255">Endonuclease</keyword>
<comment type="subcellular location">
    <subcellularLocation>
        <location evidence="1">Cytoplasm</location>
    </subcellularLocation>
</comment>
<evidence type="ECO:0000313" key="7">
    <source>
        <dbReference type="EnsemblMetazoa" id="CapteP222948"/>
    </source>
</evidence>
<dbReference type="CDD" id="cd06559">
    <property type="entry name" value="Endonuclease_V"/>
    <property type="match status" value="1"/>
</dbReference>
<keyword evidence="3" id="KW-0540">Nuclease</keyword>
<evidence type="ECO:0000256" key="3">
    <source>
        <dbReference type="ARBA" id="ARBA00022722"/>
    </source>
</evidence>
<accession>X2ATS8</accession>
<dbReference type="PANTHER" id="PTHR28511:SF1">
    <property type="entry name" value="ENDONUCLEASE V"/>
    <property type="match status" value="1"/>
</dbReference>
<feature type="region of interest" description="Disordered" evidence="6">
    <location>
        <begin position="1"/>
        <end position="23"/>
    </location>
</feature>
<reference evidence="7" key="3">
    <citation type="submission" date="2015-06" db="UniProtKB">
        <authorList>
            <consortium name="EnsemblMetazoa"/>
        </authorList>
    </citation>
    <scope>IDENTIFICATION</scope>
</reference>
<keyword evidence="8" id="KW-1185">Reference proteome</keyword>
<reference evidence="8" key="2">
    <citation type="journal article" date="2013" name="Nature">
        <title>Insights into bilaterian evolution from three spiralian genomes.</title>
        <authorList>
            <person name="Simakov O."/>
            <person name="Marletaz F."/>
            <person name="Cho S.J."/>
            <person name="Edsinger-Gonzales E."/>
            <person name="Havlak P."/>
            <person name="Hellsten U."/>
            <person name="Kuo D.H."/>
            <person name="Larsson T."/>
            <person name="Lv J."/>
            <person name="Arendt D."/>
            <person name="Savage R."/>
            <person name="Osoegawa K."/>
            <person name="de Jong P."/>
            <person name="Grimwood J."/>
            <person name="Chapman J.A."/>
            <person name="Shapiro H."/>
            <person name="Aerts A."/>
            <person name="Otillar R.P."/>
            <person name="Terry A.Y."/>
            <person name="Boore J.L."/>
            <person name="Grigoriev I.V."/>
            <person name="Lindberg D.R."/>
            <person name="Seaver E.C."/>
            <person name="Weisblat D.A."/>
            <person name="Putnam N.H."/>
            <person name="Rokhsar D.S."/>
        </authorList>
    </citation>
    <scope>NUCLEOTIDE SEQUENCE</scope>
    <source>
        <strain evidence="8">I ESC-2004</strain>
    </source>
</reference>
<evidence type="ECO:0000256" key="1">
    <source>
        <dbReference type="ARBA" id="ARBA00004496"/>
    </source>
</evidence>
<dbReference type="AlphaFoldDB" id="X2ATS8"/>